<gene>
    <name evidence="2" type="ORF">AVDCRST_MAG63-4778</name>
</gene>
<evidence type="ECO:0000259" key="1">
    <source>
        <dbReference type="Pfam" id="PF00266"/>
    </source>
</evidence>
<evidence type="ECO:0000313" key="2">
    <source>
        <dbReference type="EMBL" id="CAA9296021.1"/>
    </source>
</evidence>
<accession>A0A6J4K588</accession>
<name>A0A6J4K588_9BACT</name>
<protein>
    <submittedName>
        <fullName evidence="2">Cysteine desulfurase</fullName>
        <ecNumber evidence="2">2.8.1.7</ecNumber>
    </submittedName>
</protein>
<sequence length="376" mass="40392">MTFDELRALFPSAQGCVHLNHAGTSPIAQPVADAVNAVTHDLMSDDPFLAYRNHMKRQETLRAAFGRMMGVPPSTLAFTRNTSHGLAIAADGIPFSAGDNVVVSGTEYPANVYPWMAQGHRGVETRLVPAREGGLVSEEDLVTACDDRTRVLAVSWVQWGTGQRMDLARLGAFCRERGILFVVDLVQGLGALRVDLSALRVDLAAAGCHKWLLAPGGLGVLYVRPGVLPLLRPTNIGWNSVVDSIDWDRIHFDLRPDSQRFEEGTPNLLGTAALHASVSLLEAVGFDAVEERILALAARIRGGLAARGYRVLSPDHPGARSGIVAFRHPTLPNDAVLAALTERRVIAAVRAGNVRFAPHAYNNEADVDAAMAALPS</sequence>
<dbReference type="EC" id="2.8.1.7" evidence="2"/>
<dbReference type="Gene3D" id="3.40.640.10">
    <property type="entry name" value="Type I PLP-dependent aspartate aminotransferase-like (Major domain)"/>
    <property type="match status" value="1"/>
</dbReference>
<dbReference type="AlphaFoldDB" id="A0A6J4K588"/>
<dbReference type="InterPro" id="IPR015422">
    <property type="entry name" value="PyrdxlP-dep_Trfase_small"/>
</dbReference>
<keyword evidence="2" id="KW-0808">Transferase</keyword>
<proteinExistence type="predicted"/>
<dbReference type="InterPro" id="IPR015424">
    <property type="entry name" value="PyrdxlP-dep_Trfase"/>
</dbReference>
<dbReference type="PANTHER" id="PTHR43586">
    <property type="entry name" value="CYSTEINE DESULFURASE"/>
    <property type="match status" value="1"/>
</dbReference>
<dbReference type="InterPro" id="IPR015421">
    <property type="entry name" value="PyrdxlP-dep_Trfase_major"/>
</dbReference>
<dbReference type="PANTHER" id="PTHR43586:SF15">
    <property type="entry name" value="BLR3095 PROTEIN"/>
    <property type="match status" value="1"/>
</dbReference>
<dbReference type="Gene3D" id="3.90.1150.10">
    <property type="entry name" value="Aspartate Aminotransferase, domain 1"/>
    <property type="match status" value="1"/>
</dbReference>
<dbReference type="EMBL" id="CADCTO010000670">
    <property type="protein sequence ID" value="CAA9296021.1"/>
    <property type="molecule type" value="Genomic_DNA"/>
</dbReference>
<dbReference type="GO" id="GO:0031071">
    <property type="term" value="F:cysteine desulfurase activity"/>
    <property type="evidence" value="ECO:0007669"/>
    <property type="project" value="UniProtKB-EC"/>
</dbReference>
<dbReference type="SUPFAM" id="SSF53383">
    <property type="entry name" value="PLP-dependent transferases"/>
    <property type="match status" value="1"/>
</dbReference>
<reference evidence="2" key="1">
    <citation type="submission" date="2020-02" db="EMBL/GenBank/DDBJ databases">
        <authorList>
            <person name="Meier V. D."/>
        </authorList>
    </citation>
    <scope>NUCLEOTIDE SEQUENCE</scope>
    <source>
        <strain evidence="2">AVDCRST_MAG63</strain>
    </source>
</reference>
<dbReference type="Pfam" id="PF00266">
    <property type="entry name" value="Aminotran_5"/>
    <property type="match status" value="1"/>
</dbReference>
<dbReference type="InterPro" id="IPR000192">
    <property type="entry name" value="Aminotrans_V_dom"/>
</dbReference>
<feature type="domain" description="Aminotransferase class V" evidence="1">
    <location>
        <begin position="18"/>
        <end position="353"/>
    </location>
</feature>
<organism evidence="2">
    <name type="scientific">uncultured Armatimonadetes bacterium</name>
    <dbReference type="NCBI Taxonomy" id="157466"/>
    <lineage>
        <taxon>Bacteria</taxon>
        <taxon>Bacillati</taxon>
        <taxon>Armatimonadota</taxon>
        <taxon>environmental samples</taxon>
    </lineage>
</organism>